<gene>
    <name evidence="2" type="ORF">E0F88_07390</name>
</gene>
<evidence type="ECO:0000313" key="2">
    <source>
        <dbReference type="EMBL" id="TDE17705.1"/>
    </source>
</evidence>
<dbReference type="NCBIfam" id="TIGR01641">
    <property type="entry name" value="phageSPP1_gp7"/>
    <property type="match status" value="1"/>
</dbReference>
<dbReference type="Pfam" id="PF04233">
    <property type="entry name" value="Phage_Mu_F"/>
    <property type="match status" value="1"/>
</dbReference>
<dbReference type="InterPro" id="IPR006528">
    <property type="entry name" value="Phage_head_morphogenesis_dom"/>
</dbReference>
<dbReference type="EMBL" id="SMFL01000002">
    <property type="protein sequence ID" value="TDE17705.1"/>
    <property type="molecule type" value="Genomic_DNA"/>
</dbReference>
<proteinExistence type="predicted"/>
<organism evidence="2 3">
    <name type="scientific">Dyadobacter psychrotolerans</name>
    <dbReference type="NCBI Taxonomy" id="2541721"/>
    <lineage>
        <taxon>Bacteria</taxon>
        <taxon>Pseudomonadati</taxon>
        <taxon>Bacteroidota</taxon>
        <taxon>Cytophagia</taxon>
        <taxon>Cytophagales</taxon>
        <taxon>Spirosomataceae</taxon>
        <taxon>Dyadobacter</taxon>
    </lineage>
</organism>
<name>A0A4R5E188_9BACT</name>
<evidence type="ECO:0000259" key="1">
    <source>
        <dbReference type="Pfam" id="PF04233"/>
    </source>
</evidence>
<dbReference type="RefSeq" id="WP_131957571.1">
    <property type="nucleotide sequence ID" value="NZ_SMFL01000002.1"/>
</dbReference>
<keyword evidence="3" id="KW-1185">Reference proteome</keyword>
<dbReference type="AlphaFoldDB" id="A0A4R5E188"/>
<dbReference type="Proteomes" id="UP000294850">
    <property type="component" value="Unassembled WGS sequence"/>
</dbReference>
<comment type="caution">
    <text evidence="2">The sequence shown here is derived from an EMBL/GenBank/DDBJ whole genome shotgun (WGS) entry which is preliminary data.</text>
</comment>
<protein>
    <recommendedName>
        <fullName evidence="1">Phage head morphogenesis domain-containing protein</fullName>
    </recommendedName>
</protein>
<feature type="domain" description="Phage head morphogenesis" evidence="1">
    <location>
        <begin position="199"/>
        <end position="309"/>
    </location>
</feature>
<evidence type="ECO:0000313" key="3">
    <source>
        <dbReference type="Proteomes" id="UP000294850"/>
    </source>
</evidence>
<sequence>MKTLRPIILRNSYFEDIEKEINGIWYRWIYGRLLKIIDTIGKKELQNSATDALYDALAYGRLDYDAGVISRNTNAAILKILRSIGAKYDGRSETWKVDSLPPKYSMAVAAADSRYQALRQSIIRVLDDASITAAMSEVGIETSFYDTINRTEAQFQETVKSIRIPTVLTYEDKIRLARQWTGNLQLYIKKWSDTNILDLRQKVLSNVVAGQRFENLVKTIEGNYEVSKNKARFLARQETSLAVSSLRQQRYADAGITRYRWSSSEDERVRHSHKELNGKIFDFSNPPISGENGQTGNPGEPFGCRCVAIPVLPGDEFIND</sequence>
<dbReference type="OrthoDB" id="9797300at2"/>
<accession>A0A4R5E188</accession>
<reference evidence="2 3" key="1">
    <citation type="submission" date="2019-03" db="EMBL/GenBank/DDBJ databases">
        <title>Dyadobacter AR-3-6 sp. nov., isolated from arctic soil.</title>
        <authorList>
            <person name="Chaudhary D.K."/>
        </authorList>
    </citation>
    <scope>NUCLEOTIDE SEQUENCE [LARGE SCALE GENOMIC DNA]</scope>
    <source>
        <strain evidence="2 3">AR-3-6</strain>
    </source>
</reference>